<evidence type="ECO:0000259" key="2">
    <source>
        <dbReference type="Pfam" id="PF00534"/>
    </source>
</evidence>
<keyword evidence="1 3" id="KW-0808">Transferase</keyword>
<gene>
    <name evidence="3" type="ORF">X474_11545</name>
</gene>
<proteinExistence type="predicted"/>
<feature type="domain" description="Glycosyl transferase family 1" evidence="2">
    <location>
        <begin position="597"/>
        <end position="756"/>
    </location>
</feature>
<dbReference type="AlphaFoldDB" id="A0A0D2JD07"/>
<dbReference type="InParanoid" id="A0A0D2JD07"/>
<dbReference type="OrthoDB" id="9801609at2"/>
<dbReference type="PANTHER" id="PTHR46401">
    <property type="entry name" value="GLYCOSYLTRANSFERASE WBBK-RELATED"/>
    <property type="match status" value="1"/>
</dbReference>
<dbReference type="Pfam" id="PF00534">
    <property type="entry name" value="Glycos_transf_1"/>
    <property type="match status" value="1"/>
</dbReference>
<dbReference type="SUPFAM" id="SSF53756">
    <property type="entry name" value="UDP-Glycosyltransferase/glycogen phosphorylase"/>
    <property type="match status" value="2"/>
</dbReference>
<dbReference type="PATRIC" id="fig|1429043.3.peg.2456"/>
<reference evidence="3 4" key="1">
    <citation type="submission" date="2013-11" db="EMBL/GenBank/DDBJ databases">
        <title>Metagenomic analysis of a methanogenic consortium involved in long chain n-alkane degradation.</title>
        <authorList>
            <person name="Davidova I.A."/>
            <person name="Callaghan A.V."/>
            <person name="Wawrik B."/>
            <person name="Pruitt S."/>
            <person name="Marks C."/>
            <person name="Duncan K.E."/>
            <person name="Suflita J.M."/>
        </authorList>
    </citation>
    <scope>NUCLEOTIDE SEQUENCE [LARGE SCALE GENOMIC DNA]</scope>
    <source>
        <strain evidence="3 4">SPR</strain>
    </source>
</reference>
<keyword evidence="4" id="KW-1185">Reference proteome</keyword>
<name>A0A0D2JD07_9BACT</name>
<evidence type="ECO:0000313" key="3">
    <source>
        <dbReference type="EMBL" id="KIX13636.1"/>
    </source>
</evidence>
<dbReference type="GO" id="GO:0016757">
    <property type="term" value="F:glycosyltransferase activity"/>
    <property type="evidence" value="ECO:0007669"/>
    <property type="project" value="InterPro"/>
</dbReference>
<evidence type="ECO:0000313" key="4">
    <source>
        <dbReference type="Proteomes" id="UP000032233"/>
    </source>
</evidence>
<dbReference type="STRING" id="1429043.X474_11545"/>
<dbReference type="Pfam" id="PF13692">
    <property type="entry name" value="Glyco_trans_1_4"/>
    <property type="match status" value="1"/>
</dbReference>
<sequence length="782" mass="86769">MRDKLKATFVTPWYGNKLPGGAEAEARRTCQELVRAGVDVEVLTTCLAGLGTDWDTDALPAGLTTEDGVKVRRFPTAKRDGEAFARINDRVVSGQRLSLDEEETFYQNMVHSPELLDYLAAHPESGPFFYIPYLFTTSVWGPMVHPEKSVLIPCLHNEGYARMQSVKRAFETARAAVFHVPEERDLALSLYDMKEKNALLLGEGVDTDWQGDGARFREKFGIKGPFVLYAGRKDQGKNTPLLCQYFHRYVTERGGADGLKLLLIGNLPAPIPPGAEDHINDLGFVDIQDKYDAYAAADAFVQPSLLESFSIVIMEAWLAGTPVMVHSGCAVTKGHVVSSQGGLHFPDYPRFAEGLEMLLTNPDLARTMGEKGREYVLANYSWPGITEKFIKLIKELDQEPAPEPKKPGAWQNARARRAKNQVKKGPAIHQMLPDFSFGDAIGNDTLAIRKALRSWGFESEIFARHIHPKMAGQALNAEDYPRMAGPEDVVIFHFSIGHPLADAFIHYPGRKVLRYHNITPAHFLEELYPESAERARMGREQLKELSKAVELGIGVSPYNAGELKQAGCENTEVVPILLDFDHLETPPDQLITTRFMGTRPNILHVGRVVPNKCIEDLIKTHYWLTKLIGGARLLIVGGGGWQTAYGGGLRKLVEDLNVPDVHFSGHVSTAGLMGYYKASDLYLCLSEHEGFCVPLVEAMHFGLPVVAYDSTGVTGTLGKGGILLPKKDHILTAEVIAKVLVDKKLKQDLSRAGREREKAFWPEQVREQLKNTLINKLGLDID</sequence>
<dbReference type="PANTHER" id="PTHR46401:SF2">
    <property type="entry name" value="GLYCOSYLTRANSFERASE WBBK-RELATED"/>
    <property type="match status" value="1"/>
</dbReference>
<accession>A0A0D2JD07</accession>
<dbReference type="CDD" id="cd03801">
    <property type="entry name" value="GT4_PimA-like"/>
    <property type="match status" value="2"/>
</dbReference>
<dbReference type="GO" id="GO:0009103">
    <property type="term" value="P:lipopolysaccharide biosynthetic process"/>
    <property type="evidence" value="ECO:0007669"/>
    <property type="project" value="TreeGrafter"/>
</dbReference>
<evidence type="ECO:0000256" key="1">
    <source>
        <dbReference type="ARBA" id="ARBA00022679"/>
    </source>
</evidence>
<organism evidence="3 4">
    <name type="scientific">Dethiosulfatarculus sandiegensis</name>
    <dbReference type="NCBI Taxonomy" id="1429043"/>
    <lineage>
        <taxon>Bacteria</taxon>
        <taxon>Pseudomonadati</taxon>
        <taxon>Thermodesulfobacteriota</taxon>
        <taxon>Desulfarculia</taxon>
        <taxon>Desulfarculales</taxon>
        <taxon>Desulfarculaceae</taxon>
        <taxon>Dethiosulfatarculus</taxon>
    </lineage>
</organism>
<dbReference type="Proteomes" id="UP000032233">
    <property type="component" value="Unassembled WGS sequence"/>
</dbReference>
<dbReference type="InterPro" id="IPR001296">
    <property type="entry name" value="Glyco_trans_1"/>
</dbReference>
<dbReference type="EMBL" id="AZAC01000014">
    <property type="protein sequence ID" value="KIX13636.1"/>
    <property type="molecule type" value="Genomic_DNA"/>
</dbReference>
<comment type="caution">
    <text evidence="3">The sequence shown here is derived from an EMBL/GenBank/DDBJ whole genome shotgun (WGS) entry which is preliminary data.</text>
</comment>
<dbReference type="Gene3D" id="3.40.50.2000">
    <property type="entry name" value="Glycogen Phosphorylase B"/>
    <property type="match status" value="4"/>
</dbReference>
<dbReference type="RefSeq" id="WP_052515084.1">
    <property type="nucleotide sequence ID" value="NZ_AZAC01000014.1"/>
</dbReference>
<protein>
    <submittedName>
        <fullName evidence="3">Glycosyl transferase family 1</fullName>
    </submittedName>
</protein>